<comment type="pathway">
    <text evidence="2">Glycolipid biosynthesis; glycosylphosphatidylinositol-anchor biosynthesis.</text>
</comment>
<evidence type="ECO:0000256" key="5">
    <source>
        <dbReference type="ARBA" id="ARBA00022676"/>
    </source>
</evidence>
<evidence type="ECO:0000256" key="4">
    <source>
        <dbReference type="ARBA" id="ARBA00022502"/>
    </source>
</evidence>
<dbReference type="InterPro" id="IPR007704">
    <property type="entry name" value="PIG-M"/>
</dbReference>
<proteinExistence type="inferred from homology"/>
<keyword evidence="10 15" id="KW-0472">Membrane</keyword>
<organism evidence="16 17">
    <name type="scientific">Rhamnusium bicolor</name>
    <dbReference type="NCBI Taxonomy" id="1586634"/>
    <lineage>
        <taxon>Eukaryota</taxon>
        <taxon>Metazoa</taxon>
        <taxon>Ecdysozoa</taxon>
        <taxon>Arthropoda</taxon>
        <taxon>Hexapoda</taxon>
        <taxon>Insecta</taxon>
        <taxon>Pterygota</taxon>
        <taxon>Neoptera</taxon>
        <taxon>Endopterygota</taxon>
        <taxon>Coleoptera</taxon>
        <taxon>Polyphaga</taxon>
        <taxon>Cucujiformia</taxon>
        <taxon>Chrysomeloidea</taxon>
        <taxon>Cerambycidae</taxon>
        <taxon>Lepturinae</taxon>
        <taxon>Rhagiini</taxon>
        <taxon>Rhamnusium</taxon>
    </lineage>
</organism>
<evidence type="ECO:0000256" key="12">
    <source>
        <dbReference type="ARBA" id="ARBA00032997"/>
    </source>
</evidence>
<keyword evidence="17" id="KW-1185">Reference proteome</keyword>
<evidence type="ECO:0000256" key="14">
    <source>
        <dbReference type="ARBA" id="ARBA00093608"/>
    </source>
</evidence>
<evidence type="ECO:0000256" key="13">
    <source>
        <dbReference type="ARBA" id="ARBA00093408"/>
    </source>
</evidence>
<keyword evidence="5" id="KW-0328">Glycosyltransferase</keyword>
<evidence type="ECO:0000256" key="8">
    <source>
        <dbReference type="ARBA" id="ARBA00022824"/>
    </source>
</evidence>
<dbReference type="GO" id="GO:0004376">
    <property type="term" value="F:GPI mannosyltransferase activity"/>
    <property type="evidence" value="ECO:0007669"/>
    <property type="project" value="InterPro"/>
</dbReference>
<evidence type="ECO:0000256" key="2">
    <source>
        <dbReference type="ARBA" id="ARBA00004687"/>
    </source>
</evidence>
<evidence type="ECO:0000313" key="16">
    <source>
        <dbReference type="EMBL" id="KAJ8928091.1"/>
    </source>
</evidence>
<evidence type="ECO:0000256" key="15">
    <source>
        <dbReference type="SAM" id="Phobius"/>
    </source>
</evidence>
<dbReference type="PANTHER" id="PTHR12886">
    <property type="entry name" value="PIG-M MANNOSYLTRANSFERASE"/>
    <property type="match status" value="1"/>
</dbReference>
<evidence type="ECO:0000256" key="7">
    <source>
        <dbReference type="ARBA" id="ARBA00022692"/>
    </source>
</evidence>
<dbReference type="AlphaFoldDB" id="A0AAV8WQT9"/>
<dbReference type="EMBL" id="JANEYF010005472">
    <property type="protein sequence ID" value="KAJ8928091.1"/>
    <property type="molecule type" value="Genomic_DNA"/>
</dbReference>
<dbReference type="PANTHER" id="PTHR12886:SF0">
    <property type="entry name" value="GPI MANNOSYLTRANSFERASE 1"/>
    <property type="match status" value="1"/>
</dbReference>
<protein>
    <recommendedName>
        <fullName evidence="14">GPI alpha-1,4-mannosyltransferase I, catalytic subunit</fullName>
    </recommendedName>
    <alternativeName>
        <fullName evidence="12">GPI mannosyltransferase I</fullName>
    </alternativeName>
    <alternativeName>
        <fullName evidence="11">Phosphatidylinositol-glycan biosynthesis class M protein</fullName>
    </alternativeName>
</protein>
<evidence type="ECO:0000256" key="1">
    <source>
        <dbReference type="ARBA" id="ARBA00004477"/>
    </source>
</evidence>
<evidence type="ECO:0000256" key="9">
    <source>
        <dbReference type="ARBA" id="ARBA00022989"/>
    </source>
</evidence>
<evidence type="ECO:0000256" key="11">
    <source>
        <dbReference type="ARBA" id="ARBA00031139"/>
    </source>
</evidence>
<keyword evidence="9 15" id="KW-1133">Transmembrane helix</keyword>
<name>A0AAV8WQT9_9CUCU</name>
<keyword evidence="8" id="KW-0256">Endoplasmic reticulum</keyword>
<dbReference type="GO" id="GO:0051751">
    <property type="term" value="F:alpha-1,4-mannosyltransferase activity"/>
    <property type="evidence" value="ECO:0007669"/>
    <property type="project" value="InterPro"/>
</dbReference>
<keyword evidence="7 15" id="KW-0812">Transmembrane</keyword>
<comment type="similarity">
    <text evidence="3">Belongs to the PIGM family.</text>
</comment>
<accession>A0AAV8WQT9</accession>
<dbReference type="GO" id="GO:0006506">
    <property type="term" value="P:GPI anchor biosynthetic process"/>
    <property type="evidence" value="ECO:0007669"/>
    <property type="project" value="UniProtKB-KW"/>
</dbReference>
<comment type="caution">
    <text evidence="16">The sequence shown here is derived from an EMBL/GenBank/DDBJ whole genome shotgun (WGS) entry which is preliminary data.</text>
</comment>
<evidence type="ECO:0000256" key="6">
    <source>
        <dbReference type="ARBA" id="ARBA00022679"/>
    </source>
</evidence>
<dbReference type="Pfam" id="PF06728">
    <property type="entry name" value="PIG-U"/>
    <property type="match status" value="1"/>
</dbReference>
<comment type="subcellular location">
    <subcellularLocation>
        <location evidence="1">Endoplasmic reticulum membrane</location>
        <topology evidence="1">Multi-pass membrane protein</topology>
    </subcellularLocation>
</comment>
<evidence type="ECO:0000256" key="3">
    <source>
        <dbReference type="ARBA" id="ARBA00011071"/>
    </source>
</evidence>
<dbReference type="Proteomes" id="UP001162156">
    <property type="component" value="Unassembled WGS sequence"/>
</dbReference>
<keyword evidence="6" id="KW-0808">Transferase</keyword>
<sequence length="157" mass="18592">MYSVCYKFVNIDYKFHLLFSLLTRFMLIIYGIHHDQFSDVKYTDIDYKVFTDASRHVLNGNSPYDRHTYRYSPLVAICLIPNVTLHHVFGKVLFSFIDIIVAILIRQIVKYTLKEYQCYVQKDKRKQMITILSQLKLLALKIVKNSGNQINISQKLY</sequence>
<gene>
    <name evidence="16" type="ORF">NQ314_019371</name>
</gene>
<reference evidence="16" key="1">
    <citation type="journal article" date="2023" name="Insect Mol. Biol.">
        <title>Genome sequencing provides insights into the evolution of gene families encoding plant cell wall-degrading enzymes in longhorned beetles.</title>
        <authorList>
            <person name="Shin N.R."/>
            <person name="Okamura Y."/>
            <person name="Kirsch R."/>
            <person name="Pauchet Y."/>
        </authorList>
    </citation>
    <scope>NUCLEOTIDE SEQUENCE</scope>
    <source>
        <strain evidence="16">RBIC_L_NR</strain>
    </source>
</reference>
<keyword evidence="4" id="KW-0337">GPI-anchor biosynthesis</keyword>
<dbReference type="GO" id="GO:0005789">
    <property type="term" value="C:endoplasmic reticulum membrane"/>
    <property type="evidence" value="ECO:0007669"/>
    <property type="project" value="UniProtKB-SubCell"/>
</dbReference>
<feature type="transmembrane region" description="Helical" evidence="15">
    <location>
        <begin position="88"/>
        <end position="105"/>
    </location>
</feature>
<feature type="transmembrane region" description="Helical" evidence="15">
    <location>
        <begin position="15"/>
        <end position="33"/>
    </location>
</feature>
<evidence type="ECO:0000256" key="10">
    <source>
        <dbReference type="ARBA" id="ARBA00023136"/>
    </source>
</evidence>
<comment type="function">
    <text evidence="13">Catalytic subunit of the glycosylphosphatidylinositol-mannosyltransferase I complex which catalyzes the transfer of the first mannose, via an alpha-1,4 bond from a dolichol-phosphate-mannose (Dol-P-Man) to the glucosaminyl acyl phosphatidylinositol (GlcN-(acyl)PI) intermediate to generate alpha-D-Man-(1-&gt;4)-alpha-D-GlcN-(1-&gt;6)-(1-radyl,2-acyl-sn-glycero-3-phospho)-2-acyl-inositol and participates in the sixth step of the glycosylphosphatidylinositol-anchor biosynthesis.</text>
</comment>
<evidence type="ECO:0000313" key="17">
    <source>
        <dbReference type="Proteomes" id="UP001162156"/>
    </source>
</evidence>
<dbReference type="GO" id="GO:1990529">
    <property type="term" value="C:glycosylphosphatidylinositol-mannosyltransferase I complex"/>
    <property type="evidence" value="ECO:0007669"/>
    <property type="project" value="TreeGrafter"/>
</dbReference>